<evidence type="ECO:0000256" key="2">
    <source>
        <dbReference type="ARBA" id="ARBA00022448"/>
    </source>
</evidence>
<evidence type="ECO:0000256" key="1">
    <source>
        <dbReference type="ARBA" id="ARBA00011245"/>
    </source>
</evidence>
<dbReference type="Pfam" id="PF03548">
    <property type="entry name" value="LolA"/>
    <property type="match status" value="1"/>
</dbReference>
<dbReference type="Gene3D" id="2.50.20.10">
    <property type="entry name" value="Lipoprotein localisation LolA/LolB/LppX"/>
    <property type="match status" value="1"/>
</dbReference>
<keyword evidence="7" id="KW-1185">Reference proteome</keyword>
<proteinExistence type="predicted"/>
<evidence type="ECO:0000313" key="6">
    <source>
        <dbReference type="EMBL" id="RIY39710.1"/>
    </source>
</evidence>
<reference evidence="6 7" key="1">
    <citation type="submission" date="2017-08" db="EMBL/GenBank/DDBJ databases">
        <title>Reclassification of Bisgaard taxon 37 and 44.</title>
        <authorList>
            <person name="Christensen H."/>
        </authorList>
    </citation>
    <scope>NUCLEOTIDE SEQUENCE [LARGE SCALE GENOMIC DNA]</scope>
    <source>
        <strain evidence="6 7">111</strain>
    </source>
</reference>
<dbReference type="CDD" id="cd16325">
    <property type="entry name" value="LolA"/>
    <property type="match status" value="1"/>
</dbReference>
<evidence type="ECO:0000256" key="5">
    <source>
        <dbReference type="SAM" id="SignalP"/>
    </source>
</evidence>
<dbReference type="InterPro" id="IPR029046">
    <property type="entry name" value="LolA/LolB/LppX"/>
</dbReference>
<evidence type="ECO:0008006" key="8">
    <source>
        <dbReference type="Google" id="ProtNLM"/>
    </source>
</evidence>
<feature type="signal peptide" evidence="5">
    <location>
        <begin position="1"/>
        <end position="21"/>
    </location>
</feature>
<dbReference type="OrthoDB" id="7025041at2"/>
<comment type="caution">
    <text evidence="6">The sequence shown here is derived from an EMBL/GenBank/DDBJ whole genome shotgun (WGS) entry which is preliminary data.</text>
</comment>
<sequence length="197" mass="21479">MILKKILLTASLGLLTSWSWAFGQADLVKQLQQPTSLQGDFTQQRFLANLGSPITSTGDFTLVKAKGLLWNMQTPFPVSIRLNSKGISQWDGNQWIFSDQIGQSAQIKLFLGLLSGDVSGIENQFAIKVSGTAANWTMDLTPSSVLMKQIFTQITIAGGDLVKTITLQEKQGDKTVISFSQVKVDKPLNSFASKALP</sequence>
<dbReference type="InterPro" id="IPR004564">
    <property type="entry name" value="OM_lipoprot_carrier_LolA-like"/>
</dbReference>
<dbReference type="EMBL" id="NRJG01000028">
    <property type="protein sequence ID" value="RIY39710.1"/>
    <property type="molecule type" value="Genomic_DNA"/>
</dbReference>
<evidence type="ECO:0000256" key="3">
    <source>
        <dbReference type="ARBA" id="ARBA00022729"/>
    </source>
</evidence>
<comment type="subunit">
    <text evidence="1">Monomer.</text>
</comment>
<keyword evidence="4" id="KW-0653">Protein transport</keyword>
<dbReference type="SUPFAM" id="SSF89392">
    <property type="entry name" value="Prokaryotic lipoproteins and lipoprotein localization factors"/>
    <property type="match status" value="1"/>
</dbReference>
<organism evidence="6 7">
    <name type="scientific">Psittacicella hinzii</name>
    <dbReference type="NCBI Taxonomy" id="2028575"/>
    <lineage>
        <taxon>Bacteria</taxon>
        <taxon>Pseudomonadati</taxon>
        <taxon>Pseudomonadota</taxon>
        <taxon>Gammaproteobacteria</taxon>
        <taxon>Pasteurellales</taxon>
        <taxon>Psittacicellaceae</taxon>
        <taxon>Psittacicella</taxon>
    </lineage>
</organism>
<dbReference type="RefSeq" id="WP_119530284.1">
    <property type="nucleotide sequence ID" value="NZ_JBHSSP010000037.1"/>
</dbReference>
<dbReference type="GO" id="GO:0015031">
    <property type="term" value="P:protein transport"/>
    <property type="evidence" value="ECO:0007669"/>
    <property type="project" value="UniProtKB-KW"/>
</dbReference>
<feature type="chain" id="PRO_5017250023" description="Outer membrane lipoprotein carrier protein LolA" evidence="5">
    <location>
        <begin position="22"/>
        <end position="197"/>
    </location>
</feature>
<protein>
    <recommendedName>
        <fullName evidence="8">Outer membrane lipoprotein carrier protein LolA</fullName>
    </recommendedName>
</protein>
<dbReference type="Proteomes" id="UP000265916">
    <property type="component" value="Unassembled WGS sequence"/>
</dbReference>
<dbReference type="PANTHER" id="PTHR35869">
    <property type="entry name" value="OUTER-MEMBRANE LIPOPROTEIN CARRIER PROTEIN"/>
    <property type="match status" value="1"/>
</dbReference>
<accession>A0A3A1YS05</accession>
<name>A0A3A1YS05_9GAMM</name>
<dbReference type="AlphaFoldDB" id="A0A3A1YS05"/>
<evidence type="ECO:0000256" key="4">
    <source>
        <dbReference type="ARBA" id="ARBA00022927"/>
    </source>
</evidence>
<dbReference type="PANTHER" id="PTHR35869:SF1">
    <property type="entry name" value="OUTER-MEMBRANE LIPOPROTEIN CARRIER PROTEIN"/>
    <property type="match status" value="1"/>
</dbReference>
<keyword evidence="2" id="KW-0813">Transport</keyword>
<gene>
    <name evidence="6" type="ORF">CKF58_01820</name>
</gene>
<keyword evidence="3 5" id="KW-0732">Signal</keyword>
<evidence type="ECO:0000313" key="7">
    <source>
        <dbReference type="Proteomes" id="UP000265916"/>
    </source>
</evidence>